<reference evidence="2" key="2">
    <citation type="submission" date="2021-08" db="EMBL/GenBank/DDBJ databases">
        <authorList>
            <person name="Tani A."/>
            <person name="Ola A."/>
            <person name="Ogura Y."/>
            <person name="Katsura K."/>
            <person name="Hayashi T."/>
        </authorList>
    </citation>
    <scope>NUCLEOTIDE SEQUENCE</scope>
    <source>
        <strain evidence="2">DSM 16372</strain>
    </source>
</reference>
<dbReference type="Pfam" id="PF06172">
    <property type="entry name" value="Cupin_5"/>
    <property type="match status" value="1"/>
</dbReference>
<organism evidence="2 3">
    <name type="scientific">Methylobacterium hispanicum</name>
    <dbReference type="NCBI Taxonomy" id="270350"/>
    <lineage>
        <taxon>Bacteria</taxon>
        <taxon>Pseudomonadati</taxon>
        <taxon>Pseudomonadota</taxon>
        <taxon>Alphaproteobacteria</taxon>
        <taxon>Hyphomicrobiales</taxon>
        <taxon>Methylobacteriaceae</taxon>
        <taxon>Methylobacterium</taxon>
    </lineage>
</organism>
<dbReference type="Proteomes" id="UP001055247">
    <property type="component" value="Unassembled WGS sequence"/>
</dbReference>
<evidence type="ECO:0000259" key="1">
    <source>
        <dbReference type="Pfam" id="PF06172"/>
    </source>
</evidence>
<dbReference type="InterPro" id="IPR014710">
    <property type="entry name" value="RmlC-like_jellyroll"/>
</dbReference>
<feature type="domain" description="DUF985" evidence="1">
    <location>
        <begin position="9"/>
        <end position="136"/>
    </location>
</feature>
<sequence>MNPAMTAAQVIAALGLAPHPEGGHYRETFRDPSAVAGRSVGTAIYYLLDVGEVSAWHRVDAAEIWHWYAGAPLVLTVSPNGHDAAAHHLGPDLTRNQRPQHVVPAGHWQTATSLGAWTLVGCTVAPGFDFAGFEMAPPDWRPTPR</sequence>
<dbReference type="Gene3D" id="2.60.120.10">
    <property type="entry name" value="Jelly Rolls"/>
    <property type="match status" value="1"/>
</dbReference>
<dbReference type="EMBL" id="BPQO01000008">
    <property type="protein sequence ID" value="GJD88894.1"/>
    <property type="molecule type" value="Genomic_DNA"/>
</dbReference>
<dbReference type="InterPro" id="IPR011051">
    <property type="entry name" value="RmlC_Cupin_sf"/>
</dbReference>
<name>A0AAV4ZK74_9HYPH</name>
<accession>A0AAV4ZK74</accession>
<reference evidence="2" key="1">
    <citation type="journal article" date="2016" name="Front. Microbiol.">
        <title>Genome Sequence of the Piezophilic, Mesophilic Sulfate-Reducing Bacterium Desulfovibrio indicus J2T.</title>
        <authorList>
            <person name="Cao J."/>
            <person name="Maignien L."/>
            <person name="Shao Z."/>
            <person name="Alain K."/>
            <person name="Jebbar M."/>
        </authorList>
    </citation>
    <scope>NUCLEOTIDE SEQUENCE</scope>
    <source>
        <strain evidence="2">DSM 16372</strain>
    </source>
</reference>
<keyword evidence="3" id="KW-1185">Reference proteome</keyword>
<dbReference type="AlphaFoldDB" id="A0AAV4ZK74"/>
<dbReference type="CDD" id="cd06121">
    <property type="entry name" value="cupin_YML079wp"/>
    <property type="match status" value="1"/>
</dbReference>
<protein>
    <recommendedName>
        <fullName evidence="1">DUF985 domain-containing protein</fullName>
    </recommendedName>
</protein>
<dbReference type="InterPro" id="IPR039935">
    <property type="entry name" value="YML079W-like"/>
</dbReference>
<dbReference type="InterPro" id="IPR009327">
    <property type="entry name" value="Cupin_DUF985"/>
</dbReference>
<comment type="caution">
    <text evidence="2">The sequence shown here is derived from an EMBL/GenBank/DDBJ whole genome shotgun (WGS) entry which is preliminary data.</text>
</comment>
<evidence type="ECO:0000313" key="2">
    <source>
        <dbReference type="EMBL" id="GJD88894.1"/>
    </source>
</evidence>
<dbReference type="PANTHER" id="PTHR33387:SF3">
    <property type="entry name" value="DUF985 DOMAIN-CONTAINING PROTEIN"/>
    <property type="match status" value="1"/>
</dbReference>
<dbReference type="SUPFAM" id="SSF51182">
    <property type="entry name" value="RmlC-like cupins"/>
    <property type="match status" value="1"/>
</dbReference>
<dbReference type="PANTHER" id="PTHR33387">
    <property type="entry name" value="RMLC-LIKE JELLY ROLL FOLD PROTEIN"/>
    <property type="match status" value="1"/>
</dbReference>
<evidence type="ECO:0000313" key="3">
    <source>
        <dbReference type="Proteomes" id="UP001055247"/>
    </source>
</evidence>
<proteinExistence type="predicted"/>
<dbReference type="RefSeq" id="WP_066922353.1">
    <property type="nucleotide sequence ID" value="NZ_BPQO01000008.1"/>
</dbReference>
<gene>
    <name evidence="2" type="ORF">BHAOGJBA_2418</name>
</gene>